<proteinExistence type="predicted"/>
<keyword evidence="3" id="KW-1185">Reference proteome</keyword>
<dbReference type="AlphaFoldDB" id="A0AA39ZS85"/>
<dbReference type="EMBL" id="JAUKUA010000008">
    <property type="protein sequence ID" value="KAK0702736.1"/>
    <property type="molecule type" value="Genomic_DNA"/>
</dbReference>
<dbReference type="Proteomes" id="UP001172102">
    <property type="component" value="Unassembled WGS sequence"/>
</dbReference>
<protein>
    <submittedName>
        <fullName evidence="2">Uncharacterized protein</fullName>
    </submittedName>
</protein>
<evidence type="ECO:0000256" key="1">
    <source>
        <dbReference type="SAM" id="MobiDB-lite"/>
    </source>
</evidence>
<accession>A0AA39ZS85</accession>
<feature type="compositionally biased region" description="Polar residues" evidence="1">
    <location>
        <begin position="45"/>
        <end position="56"/>
    </location>
</feature>
<reference evidence="2" key="1">
    <citation type="submission" date="2023-06" db="EMBL/GenBank/DDBJ databases">
        <title>Genome-scale phylogeny and comparative genomics of the fungal order Sordariales.</title>
        <authorList>
            <consortium name="Lawrence Berkeley National Laboratory"/>
            <person name="Hensen N."/>
            <person name="Bonometti L."/>
            <person name="Westerberg I."/>
            <person name="Brannstrom I.O."/>
            <person name="Guillou S."/>
            <person name="Cros-Aarteil S."/>
            <person name="Calhoun S."/>
            <person name="Haridas S."/>
            <person name="Kuo A."/>
            <person name="Mondo S."/>
            <person name="Pangilinan J."/>
            <person name="Riley R."/>
            <person name="Labutti K."/>
            <person name="Andreopoulos B."/>
            <person name="Lipzen A."/>
            <person name="Chen C."/>
            <person name="Yanf M."/>
            <person name="Daum C."/>
            <person name="Ng V."/>
            <person name="Clum A."/>
            <person name="Steindorff A."/>
            <person name="Ohm R."/>
            <person name="Martin F."/>
            <person name="Silar P."/>
            <person name="Natvig D."/>
            <person name="Lalanne C."/>
            <person name="Gautier V."/>
            <person name="Ament-Velasquez S.L."/>
            <person name="Kruys A."/>
            <person name="Hutchinson M.I."/>
            <person name="Powell A.J."/>
            <person name="Barry K."/>
            <person name="Miller A.N."/>
            <person name="Grigoriev I.V."/>
            <person name="Debuchy R."/>
            <person name="Gladieux P."/>
            <person name="Thoren M.H."/>
            <person name="Johannesson H."/>
        </authorList>
    </citation>
    <scope>NUCLEOTIDE SEQUENCE</scope>
    <source>
        <strain evidence="2">SMH4607-1</strain>
    </source>
</reference>
<comment type="caution">
    <text evidence="2">The sequence shown here is derived from an EMBL/GenBank/DDBJ whole genome shotgun (WGS) entry which is preliminary data.</text>
</comment>
<organism evidence="2 3">
    <name type="scientific">Lasiosphaeris hirsuta</name>
    <dbReference type="NCBI Taxonomy" id="260670"/>
    <lineage>
        <taxon>Eukaryota</taxon>
        <taxon>Fungi</taxon>
        <taxon>Dikarya</taxon>
        <taxon>Ascomycota</taxon>
        <taxon>Pezizomycotina</taxon>
        <taxon>Sordariomycetes</taxon>
        <taxon>Sordariomycetidae</taxon>
        <taxon>Sordariales</taxon>
        <taxon>Lasiosphaeriaceae</taxon>
        <taxon>Lasiosphaeris</taxon>
    </lineage>
</organism>
<feature type="region of interest" description="Disordered" evidence="1">
    <location>
        <begin position="43"/>
        <end position="87"/>
    </location>
</feature>
<sequence>MPLSPLPHRQPRWPCIFQHPRQFDRESENKSYLDYLKDLGHYFTGSDSESDGTAQSDCDEEGGDEEDADEENADEEDSGPEAELPSAVRRFVRGTGVENRVDPHLDAVVKFVEHSIHSSKHDVERELPLIAIVDDRRNDANARGPVHRPGKPHHGGLTKAQLTEVLNTPRPHPTHDLMLQDRYLPDLDATGIEVLASTAPSSQREALLTLFRHHVKLSPSIGVALAIRGFQTFVLHIHLPFFALRNHRELCRDMRQNSDGKPLRNSWALDCLPTSSRYSSSDTKWCLYEAQTSVTLIGIEDCIWTAYGIMDTYFDPRSGPEAAGHAFYRDARGYFLMVVEARAYQIGEEFDLLFNVIEETISRRTYLRHSNYHFLASRRDIRDFVNT</sequence>
<evidence type="ECO:0000313" key="3">
    <source>
        <dbReference type="Proteomes" id="UP001172102"/>
    </source>
</evidence>
<name>A0AA39ZS85_9PEZI</name>
<gene>
    <name evidence="2" type="ORF">B0H67DRAFT_558349</name>
</gene>
<feature type="compositionally biased region" description="Acidic residues" evidence="1">
    <location>
        <begin position="57"/>
        <end position="80"/>
    </location>
</feature>
<evidence type="ECO:0000313" key="2">
    <source>
        <dbReference type="EMBL" id="KAK0702736.1"/>
    </source>
</evidence>